<evidence type="ECO:0000313" key="1">
    <source>
        <dbReference type="EMBL" id="AGS81902.1"/>
    </source>
</evidence>
<name>S5VV14_9CAUD</name>
<dbReference type="EMBL" id="KF147891">
    <property type="protein sequence ID" value="AGS81902.1"/>
    <property type="molecule type" value="Genomic_DNA"/>
</dbReference>
<sequence length="74" mass="8495">MPRDFPDMDSLVGAARRHKFREPVEGESESVYRMQLADHVQAIDLVESMEIRNKVGWDKQHPMQMLAQLLGGKS</sequence>
<dbReference type="KEGG" id="vg:16574704"/>
<dbReference type="RefSeq" id="YP_008433349.1">
    <property type="nucleotide sequence ID" value="NC_022096.1"/>
</dbReference>
<accession>S5VV14</accession>
<reference evidence="1 2" key="1">
    <citation type="journal article" date="2014" name="Genome Announc.">
        <title>Complete Genome Sequence of the Novel Giant Pseudomonas Phage PaBG.</title>
        <authorList>
            <person name="Sykilinda N.N."/>
            <person name="Bondar A.A."/>
            <person name="Gorshkova A.S."/>
            <person name="Kurochkina L.P."/>
            <person name="Kulikov E.E."/>
            <person name="Shneider M.M."/>
            <person name="Kadykov V.A."/>
            <person name="Solovjeva N.V."/>
            <person name="Kabilov M.R."/>
            <person name="Mesyanzhinov V.V."/>
            <person name="Vlassov V.V."/>
            <person name="Drukker V.V."/>
            <person name="Miroshnikov K.A."/>
        </authorList>
    </citation>
    <scope>NUCLEOTIDE SEQUENCE [LARGE SCALE GENOMIC DNA]</scope>
</reference>
<gene>
    <name evidence="1" type="ORF">PaBG_00018</name>
</gene>
<proteinExistence type="predicted"/>
<dbReference type="GeneID" id="16574704"/>
<keyword evidence="2" id="KW-1185">Reference proteome</keyword>
<organism evidence="1 2">
    <name type="scientific">Pseudomonas phage PaBG</name>
    <dbReference type="NCBI Taxonomy" id="1335230"/>
    <lineage>
        <taxon>Viruses</taxon>
        <taxon>Duplodnaviria</taxon>
        <taxon>Heunggongvirae</taxon>
        <taxon>Uroviricota</taxon>
        <taxon>Caudoviricetes</taxon>
        <taxon>Baikalvirus</taxon>
        <taxon>Baikalvirus PaBG</taxon>
    </lineage>
</organism>
<dbReference type="Proteomes" id="UP000015545">
    <property type="component" value="Segment"/>
</dbReference>
<evidence type="ECO:0000313" key="2">
    <source>
        <dbReference type="Proteomes" id="UP000015545"/>
    </source>
</evidence>
<protein>
    <submittedName>
        <fullName evidence="1">Uncharacterized protein</fullName>
    </submittedName>
</protein>